<accession>A0A9D2CAB7</accession>
<evidence type="ECO:0000313" key="3">
    <source>
        <dbReference type="Proteomes" id="UP000824005"/>
    </source>
</evidence>
<dbReference type="InterPro" id="IPR016181">
    <property type="entry name" value="Acyl_CoA_acyltransferase"/>
</dbReference>
<protein>
    <submittedName>
        <fullName evidence="2">GNAT family N-acetyltransferase</fullName>
        <ecNumber evidence="2">2.3.1.-</ecNumber>
    </submittedName>
</protein>
<evidence type="ECO:0000259" key="1">
    <source>
        <dbReference type="PROSITE" id="PS51186"/>
    </source>
</evidence>
<organism evidence="2 3">
    <name type="scientific">Candidatus Agrococcus pullicola</name>
    <dbReference type="NCBI Taxonomy" id="2838429"/>
    <lineage>
        <taxon>Bacteria</taxon>
        <taxon>Bacillati</taxon>
        <taxon>Actinomycetota</taxon>
        <taxon>Actinomycetes</taxon>
        <taxon>Micrococcales</taxon>
        <taxon>Microbacteriaceae</taxon>
        <taxon>Agrococcus</taxon>
    </lineage>
</organism>
<dbReference type="SUPFAM" id="SSF55729">
    <property type="entry name" value="Acyl-CoA N-acyltransferases (Nat)"/>
    <property type="match status" value="1"/>
</dbReference>
<gene>
    <name evidence="2" type="ORF">H9830_10115</name>
</gene>
<feature type="domain" description="N-acetyltransferase" evidence="1">
    <location>
        <begin position="148"/>
        <end position="294"/>
    </location>
</feature>
<dbReference type="EMBL" id="DXDC01000309">
    <property type="protein sequence ID" value="HIY66618.1"/>
    <property type="molecule type" value="Genomic_DNA"/>
</dbReference>
<dbReference type="AlphaFoldDB" id="A0A9D2CAB7"/>
<dbReference type="EC" id="2.3.1.-" evidence="2"/>
<comment type="caution">
    <text evidence="2">The sequence shown here is derived from an EMBL/GenBank/DDBJ whole genome shotgun (WGS) entry which is preliminary data.</text>
</comment>
<proteinExistence type="predicted"/>
<dbReference type="GO" id="GO:0016747">
    <property type="term" value="F:acyltransferase activity, transferring groups other than amino-acyl groups"/>
    <property type="evidence" value="ECO:0007669"/>
    <property type="project" value="InterPro"/>
</dbReference>
<keyword evidence="2" id="KW-0012">Acyltransferase</keyword>
<reference evidence="2" key="2">
    <citation type="submission" date="2021-04" db="EMBL/GenBank/DDBJ databases">
        <authorList>
            <person name="Gilroy R."/>
        </authorList>
    </citation>
    <scope>NUCLEOTIDE SEQUENCE</scope>
    <source>
        <strain evidence="2">ChiGjej1B1-98</strain>
    </source>
</reference>
<dbReference type="InterPro" id="IPR000182">
    <property type="entry name" value="GNAT_dom"/>
</dbReference>
<keyword evidence="2" id="KW-0808">Transferase</keyword>
<name>A0A9D2CAB7_9MICO</name>
<reference evidence="2" key="1">
    <citation type="journal article" date="2021" name="PeerJ">
        <title>Extensive microbial diversity within the chicken gut microbiome revealed by metagenomics and culture.</title>
        <authorList>
            <person name="Gilroy R."/>
            <person name="Ravi A."/>
            <person name="Getino M."/>
            <person name="Pursley I."/>
            <person name="Horton D.L."/>
            <person name="Alikhan N.F."/>
            <person name="Baker D."/>
            <person name="Gharbi K."/>
            <person name="Hall N."/>
            <person name="Watson M."/>
            <person name="Adriaenssens E.M."/>
            <person name="Foster-Nyarko E."/>
            <person name="Jarju S."/>
            <person name="Secka A."/>
            <person name="Antonio M."/>
            <person name="Oren A."/>
            <person name="Chaudhuri R.R."/>
            <person name="La Ragione R."/>
            <person name="Hildebrand F."/>
            <person name="Pallen M.J."/>
        </authorList>
    </citation>
    <scope>NUCLEOTIDE SEQUENCE</scope>
    <source>
        <strain evidence="2">ChiGjej1B1-98</strain>
    </source>
</reference>
<sequence>MIRTRAPEVDELEHVGRSLAQWLSDDGPVQLHPGDLGWYSLRGAAATADAVRVWSEGERILAVSLLDGPGLLRFAVHPEHRDDSDLAQRITADVAHADAGVLATGAAVIEVRGVPALDECLAANGWSSDEPWTPLRRNLRLPVEAPGIRVENVKSDDTEAWWRVHWSAFRGTPVPEARLRSLIDGWRLAADGPFFSSARILAGFNDSGEAVAVSAVWSAGEGRPGLLEPMGVHREQRGHGYGKAITLAAAAALRALGASSALVATESSNFGGVATYAAAGFEALTPVRDWARKG</sequence>
<dbReference type="Pfam" id="PF00583">
    <property type="entry name" value="Acetyltransf_1"/>
    <property type="match status" value="1"/>
</dbReference>
<dbReference type="PROSITE" id="PS51186">
    <property type="entry name" value="GNAT"/>
    <property type="match status" value="1"/>
</dbReference>
<dbReference type="Gene3D" id="3.40.630.30">
    <property type="match status" value="1"/>
</dbReference>
<dbReference type="Proteomes" id="UP000824005">
    <property type="component" value="Unassembled WGS sequence"/>
</dbReference>
<evidence type="ECO:0000313" key="2">
    <source>
        <dbReference type="EMBL" id="HIY66618.1"/>
    </source>
</evidence>